<proteinExistence type="predicted"/>
<accession>A0AAV3Y2Z5</accession>
<dbReference type="EMBL" id="BLXT01000407">
    <property type="protein sequence ID" value="GFN76692.1"/>
    <property type="molecule type" value="Genomic_DNA"/>
</dbReference>
<comment type="caution">
    <text evidence="1">The sequence shown here is derived from an EMBL/GenBank/DDBJ whole genome shotgun (WGS) entry which is preliminary data.</text>
</comment>
<evidence type="ECO:0000313" key="2">
    <source>
        <dbReference type="Proteomes" id="UP000735302"/>
    </source>
</evidence>
<reference evidence="1 2" key="1">
    <citation type="journal article" date="2021" name="Elife">
        <title>Chloroplast acquisition without the gene transfer in kleptoplastic sea slugs, Plakobranchus ocellatus.</title>
        <authorList>
            <person name="Maeda T."/>
            <person name="Takahashi S."/>
            <person name="Yoshida T."/>
            <person name="Shimamura S."/>
            <person name="Takaki Y."/>
            <person name="Nagai Y."/>
            <person name="Toyoda A."/>
            <person name="Suzuki Y."/>
            <person name="Arimoto A."/>
            <person name="Ishii H."/>
            <person name="Satoh N."/>
            <person name="Nishiyama T."/>
            <person name="Hasebe M."/>
            <person name="Maruyama T."/>
            <person name="Minagawa J."/>
            <person name="Obokata J."/>
            <person name="Shigenobu S."/>
        </authorList>
    </citation>
    <scope>NUCLEOTIDE SEQUENCE [LARGE SCALE GENOMIC DNA]</scope>
</reference>
<evidence type="ECO:0000313" key="1">
    <source>
        <dbReference type="EMBL" id="GFN76692.1"/>
    </source>
</evidence>
<name>A0AAV3Y2Z5_9GAST</name>
<dbReference type="AlphaFoldDB" id="A0AAV3Y2Z5"/>
<keyword evidence="2" id="KW-1185">Reference proteome</keyword>
<protein>
    <submittedName>
        <fullName evidence="1">Uncharacterized protein</fullName>
    </submittedName>
</protein>
<organism evidence="1 2">
    <name type="scientific">Plakobranchus ocellatus</name>
    <dbReference type="NCBI Taxonomy" id="259542"/>
    <lineage>
        <taxon>Eukaryota</taxon>
        <taxon>Metazoa</taxon>
        <taxon>Spiralia</taxon>
        <taxon>Lophotrochozoa</taxon>
        <taxon>Mollusca</taxon>
        <taxon>Gastropoda</taxon>
        <taxon>Heterobranchia</taxon>
        <taxon>Euthyneura</taxon>
        <taxon>Panpulmonata</taxon>
        <taxon>Sacoglossa</taxon>
        <taxon>Placobranchoidea</taxon>
        <taxon>Plakobranchidae</taxon>
        <taxon>Plakobranchus</taxon>
    </lineage>
</organism>
<sequence length="150" mass="16959">MSAQDCPFFAFERRRKVQKVADKLLQARLAIPVFKRAIPLMSFVQFILKTQSTLILTEGTDSKQFLLYSTCLILHRSLLTGNQLPERKIIAKGGQNSLSQIPSSSSQPVFTEDPSSLESFTSSQQNRLVKLQKKIPKEKADVYDIFLHTA</sequence>
<gene>
    <name evidence="1" type="ORF">PoB_000319800</name>
</gene>
<dbReference type="Proteomes" id="UP000735302">
    <property type="component" value="Unassembled WGS sequence"/>
</dbReference>